<evidence type="ECO:0000313" key="9">
    <source>
        <dbReference type="Proteomes" id="UP001597120"/>
    </source>
</evidence>
<dbReference type="InterPro" id="IPR015424">
    <property type="entry name" value="PyrdxlP-dep_Trfase"/>
</dbReference>
<evidence type="ECO:0000256" key="1">
    <source>
        <dbReference type="ARBA" id="ARBA00001933"/>
    </source>
</evidence>
<comment type="cofactor">
    <cofactor evidence="1 6">
        <name>pyridoxal 5'-phosphate</name>
        <dbReference type="ChEBI" id="CHEBI:597326"/>
    </cofactor>
</comment>
<comment type="similarity">
    <text evidence="2 6">Belongs to the class-I pyridoxal-phosphate-dependent aminotransferase family.</text>
</comment>
<organism evidence="8 9">
    <name type="scientific">Paenibacillus residui</name>
    <dbReference type="NCBI Taxonomy" id="629724"/>
    <lineage>
        <taxon>Bacteria</taxon>
        <taxon>Bacillati</taxon>
        <taxon>Bacillota</taxon>
        <taxon>Bacilli</taxon>
        <taxon>Bacillales</taxon>
        <taxon>Paenibacillaceae</taxon>
        <taxon>Paenibacillus</taxon>
    </lineage>
</organism>
<evidence type="ECO:0000256" key="6">
    <source>
        <dbReference type="RuleBase" id="RU000481"/>
    </source>
</evidence>
<dbReference type="RefSeq" id="WP_379290604.1">
    <property type="nucleotide sequence ID" value="NZ_JBHTIU010000082.1"/>
</dbReference>
<evidence type="ECO:0000313" key="8">
    <source>
        <dbReference type="EMBL" id="MFD0871521.1"/>
    </source>
</evidence>
<dbReference type="EC" id="2.6.1.-" evidence="6"/>
<dbReference type="Proteomes" id="UP001597120">
    <property type="component" value="Unassembled WGS sequence"/>
</dbReference>
<dbReference type="PANTHER" id="PTHR46383">
    <property type="entry name" value="ASPARTATE AMINOTRANSFERASE"/>
    <property type="match status" value="1"/>
</dbReference>
<keyword evidence="9" id="KW-1185">Reference proteome</keyword>
<feature type="domain" description="Aminotransferase class I/classII large" evidence="7">
    <location>
        <begin position="36"/>
        <end position="383"/>
    </location>
</feature>
<evidence type="ECO:0000259" key="7">
    <source>
        <dbReference type="Pfam" id="PF00155"/>
    </source>
</evidence>
<dbReference type="InterPro" id="IPR004839">
    <property type="entry name" value="Aminotransferase_I/II_large"/>
</dbReference>
<dbReference type="Gene3D" id="3.40.640.10">
    <property type="entry name" value="Type I PLP-dependent aspartate aminotransferase-like (Major domain)"/>
    <property type="match status" value="1"/>
</dbReference>
<evidence type="ECO:0000256" key="3">
    <source>
        <dbReference type="ARBA" id="ARBA00022576"/>
    </source>
</evidence>
<evidence type="ECO:0000256" key="5">
    <source>
        <dbReference type="ARBA" id="ARBA00022898"/>
    </source>
</evidence>
<proteinExistence type="inferred from homology"/>
<dbReference type="PANTHER" id="PTHR46383:SF3">
    <property type="entry name" value="ASPARTATE AMINOTRANSFERASE-RELATED"/>
    <property type="match status" value="1"/>
</dbReference>
<sequence>MFREEGAGRFLSSRVRGIRPSGIRAFFDLNAAGGDTIALGVGEPDFVTPDRVREACIQALRDGQMKYTSNAGLKELREEISAYLSRSFALSYDPEQEIIVTVGSSEAVDLSLRAVIDPGDEVLIPAPNYIAYEPIAYLHGGKIVEVAAAAEEQFKLTPQALQAAITPHSKVLMINYPCNPTGTVMTEQDWLPIAELVIQHNLIVISDEVYAELTYGKKHVSIASLPGMKERTIVISGFSKAFAMTGWRVGYACGPRELIGGMLKIHQYTAMCAPTIAQIAAIEALRRGLAAKDEMMASYNERRKLFVSGLNAIGLACHEPEGAFYAFPSITSTGMSSEQFALRLLEEAKVAVVPGHVFGSGGEGFIRCSYAASLFDLEKALERMGRFMQAMQPV</sequence>
<dbReference type="Pfam" id="PF00155">
    <property type="entry name" value="Aminotran_1_2"/>
    <property type="match status" value="1"/>
</dbReference>
<dbReference type="GO" id="GO:0008483">
    <property type="term" value="F:transaminase activity"/>
    <property type="evidence" value="ECO:0007669"/>
    <property type="project" value="UniProtKB-KW"/>
</dbReference>
<name>A0ABW3DG00_9BACL</name>
<keyword evidence="3 6" id="KW-0032">Aminotransferase</keyword>
<dbReference type="SUPFAM" id="SSF53383">
    <property type="entry name" value="PLP-dependent transferases"/>
    <property type="match status" value="1"/>
</dbReference>
<protein>
    <recommendedName>
        <fullName evidence="6">Aminotransferase</fullName>
        <ecNumber evidence="6">2.6.1.-</ecNumber>
    </recommendedName>
</protein>
<dbReference type="InterPro" id="IPR004838">
    <property type="entry name" value="NHTrfase_class1_PyrdxlP-BS"/>
</dbReference>
<dbReference type="InterPro" id="IPR015421">
    <property type="entry name" value="PyrdxlP-dep_Trfase_major"/>
</dbReference>
<dbReference type="CDD" id="cd00609">
    <property type="entry name" value="AAT_like"/>
    <property type="match status" value="1"/>
</dbReference>
<dbReference type="PROSITE" id="PS00105">
    <property type="entry name" value="AA_TRANSFER_CLASS_1"/>
    <property type="match status" value="1"/>
</dbReference>
<accession>A0ABW3DG00</accession>
<comment type="caution">
    <text evidence="8">The sequence shown here is derived from an EMBL/GenBank/DDBJ whole genome shotgun (WGS) entry which is preliminary data.</text>
</comment>
<reference evidence="9" key="1">
    <citation type="journal article" date="2019" name="Int. J. Syst. Evol. Microbiol.">
        <title>The Global Catalogue of Microorganisms (GCM) 10K type strain sequencing project: providing services to taxonomists for standard genome sequencing and annotation.</title>
        <authorList>
            <consortium name="The Broad Institute Genomics Platform"/>
            <consortium name="The Broad Institute Genome Sequencing Center for Infectious Disease"/>
            <person name="Wu L."/>
            <person name="Ma J."/>
        </authorList>
    </citation>
    <scope>NUCLEOTIDE SEQUENCE [LARGE SCALE GENOMIC DNA]</scope>
    <source>
        <strain evidence="9">CCUG 57263</strain>
    </source>
</reference>
<dbReference type="InterPro" id="IPR050596">
    <property type="entry name" value="AspAT/PAT-like"/>
</dbReference>
<evidence type="ECO:0000256" key="2">
    <source>
        <dbReference type="ARBA" id="ARBA00007441"/>
    </source>
</evidence>
<keyword evidence="5" id="KW-0663">Pyridoxal phosphate</keyword>
<dbReference type="EMBL" id="JBHTIU010000082">
    <property type="protein sequence ID" value="MFD0871521.1"/>
    <property type="molecule type" value="Genomic_DNA"/>
</dbReference>
<evidence type="ECO:0000256" key="4">
    <source>
        <dbReference type="ARBA" id="ARBA00022679"/>
    </source>
</evidence>
<keyword evidence="4 6" id="KW-0808">Transferase</keyword>
<dbReference type="InterPro" id="IPR015422">
    <property type="entry name" value="PyrdxlP-dep_Trfase_small"/>
</dbReference>
<dbReference type="Gene3D" id="3.90.1150.10">
    <property type="entry name" value="Aspartate Aminotransferase, domain 1"/>
    <property type="match status" value="1"/>
</dbReference>
<gene>
    <name evidence="8" type="ORF">ACFQ03_20480</name>
</gene>